<dbReference type="EMBL" id="CABL01000019">
    <property type="protein sequence ID" value="CBH76388.1"/>
    <property type="molecule type" value="Genomic_DNA"/>
</dbReference>
<name>E6PIU7_9ZZZZ</name>
<organism evidence="1">
    <name type="scientific">mine drainage metagenome</name>
    <dbReference type="NCBI Taxonomy" id="410659"/>
    <lineage>
        <taxon>unclassified sequences</taxon>
        <taxon>metagenomes</taxon>
        <taxon>ecological metagenomes</taxon>
    </lineage>
</organism>
<accession>E6PIU7</accession>
<comment type="caution">
    <text evidence="1">The sequence shown here is derived from an EMBL/GenBank/DDBJ whole genome shotgun (WGS) entry which is preliminary data.</text>
</comment>
<proteinExistence type="predicted"/>
<protein>
    <submittedName>
        <fullName evidence="1">Uncharacterized protein</fullName>
    </submittedName>
</protein>
<dbReference type="AlphaFoldDB" id="E6PIU7"/>
<sequence length="35" mass="3854">MDRRTLPAQCIGNINALLTPLAGVVRVSPLRGYWT</sequence>
<evidence type="ECO:0000313" key="1">
    <source>
        <dbReference type="EMBL" id="CBH76388.1"/>
    </source>
</evidence>
<reference evidence="1" key="1">
    <citation type="submission" date="2009-10" db="EMBL/GenBank/DDBJ databases">
        <title>Diversity of trophic interactions inside an arsenic-rich microbial ecosystem.</title>
        <authorList>
            <person name="Bertin P.N."/>
            <person name="Heinrich-Salmeron A."/>
            <person name="Pelletier E."/>
            <person name="Goulhen-Chollet F."/>
            <person name="Arsene-Ploetze F."/>
            <person name="Gallien S."/>
            <person name="Calteau A."/>
            <person name="Vallenet D."/>
            <person name="Casiot C."/>
            <person name="Chane-Woon-Ming B."/>
            <person name="Giloteaux L."/>
            <person name="Barakat M."/>
            <person name="Bonnefoy V."/>
            <person name="Bruneel O."/>
            <person name="Chandler M."/>
            <person name="Cleiss J."/>
            <person name="Duran R."/>
            <person name="Elbaz-Poulichet F."/>
            <person name="Fonknechten N."/>
            <person name="Lauga B."/>
            <person name="Mornico D."/>
            <person name="Ortet P."/>
            <person name="Schaeffer C."/>
            <person name="Siguier P."/>
            <person name="Alexander Thil Smith A."/>
            <person name="Van Dorsselaer A."/>
            <person name="Weissenbach J."/>
            <person name="Medigue C."/>
            <person name="Le Paslier D."/>
        </authorList>
    </citation>
    <scope>NUCLEOTIDE SEQUENCE</scope>
</reference>
<gene>
    <name evidence="1" type="ORF">CARN1_0868</name>
</gene>